<evidence type="ECO:0000256" key="8">
    <source>
        <dbReference type="ARBA" id="ARBA00022792"/>
    </source>
</evidence>
<evidence type="ECO:0000256" key="9">
    <source>
        <dbReference type="ARBA" id="ARBA00022982"/>
    </source>
</evidence>
<evidence type="ECO:0000256" key="7">
    <source>
        <dbReference type="ARBA" id="ARBA00022692"/>
    </source>
</evidence>
<dbReference type="Pfam" id="PF15879">
    <property type="entry name" value="MWFE"/>
    <property type="match status" value="1"/>
</dbReference>
<keyword evidence="9" id="KW-0249">Electron transport</keyword>
<keyword evidence="10 13" id="KW-1133">Transmembrane helix</keyword>
<feature type="transmembrane region" description="Helical" evidence="13">
    <location>
        <begin position="103"/>
        <end position="124"/>
    </location>
</feature>
<protein>
    <recommendedName>
        <fullName evidence="4">NADH dehydrogenase [ubiquinone] 1 alpha subcomplex subunit 1</fullName>
    </recommendedName>
</protein>
<keyword evidence="6" id="KW-0679">Respiratory chain</keyword>
<dbReference type="AlphaFoldDB" id="A0A8H6E9N2"/>
<evidence type="ECO:0000313" key="15">
    <source>
        <dbReference type="Proteomes" id="UP000541154"/>
    </source>
</evidence>
<evidence type="ECO:0000256" key="10">
    <source>
        <dbReference type="ARBA" id="ARBA00022989"/>
    </source>
</evidence>
<evidence type="ECO:0000256" key="13">
    <source>
        <dbReference type="SAM" id="Phobius"/>
    </source>
</evidence>
<proteinExistence type="inferred from homology"/>
<evidence type="ECO:0000256" key="6">
    <source>
        <dbReference type="ARBA" id="ARBA00022660"/>
    </source>
</evidence>
<comment type="subcellular location">
    <subcellularLocation>
        <location evidence="2">Mitochondrion inner membrane</location>
        <topology evidence="2">Single-pass membrane protein</topology>
        <orientation evidence="2">Matrix side</orientation>
    </subcellularLocation>
</comment>
<reference evidence="14 15" key="1">
    <citation type="submission" date="2019-04" db="EMBL/GenBank/DDBJ databases">
        <title>Aspergillus burnettii sp. nov., novel species from soil in southeast Queensland.</title>
        <authorList>
            <person name="Gilchrist C.L.M."/>
            <person name="Pitt J.I."/>
            <person name="Lange L."/>
            <person name="Lacey H.J."/>
            <person name="Vuong D."/>
            <person name="Midgley D.J."/>
            <person name="Greenfield P."/>
            <person name="Bradbury M."/>
            <person name="Lacey E."/>
            <person name="Busk P.K."/>
            <person name="Pilgaard B."/>
            <person name="Chooi Y.H."/>
            <person name="Piggott A.M."/>
        </authorList>
    </citation>
    <scope>NUCLEOTIDE SEQUENCE [LARGE SCALE GENOMIC DNA]</scope>
    <source>
        <strain evidence="14 15">FRR 5400</strain>
    </source>
</reference>
<keyword evidence="11" id="KW-0496">Mitochondrion</keyword>
<dbReference type="Proteomes" id="UP000541154">
    <property type="component" value="Unassembled WGS sequence"/>
</dbReference>
<keyword evidence="12 13" id="KW-0472">Membrane</keyword>
<keyword evidence="7 13" id="KW-0812">Transmembrane</keyword>
<feature type="transmembrane region" description="Helical" evidence="13">
    <location>
        <begin position="64"/>
        <end position="83"/>
    </location>
</feature>
<gene>
    <name evidence="14" type="ORF">ETB97_006939</name>
</gene>
<comment type="caution">
    <text evidence="14">The sequence shown here is derived from an EMBL/GenBank/DDBJ whole genome shotgun (WGS) entry which is preliminary data.</text>
</comment>
<keyword evidence="8" id="KW-0999">Mitochondrion inner membrane</keyword>
<organism evidence="14 15">
    <name type="scientific">Petromyces alliaceus</name>
    <name type="common">Aspergillus alliaceus</name>
    <dbReference type="NCBI Taxonomy" id="209559"/>
    <lineage>
        <taxon>Eukaryota</taxon>
        <taxon>Fungi</taxon>
        <taxon>Dikarya</taxon>
        <taxon>Ascomycota</taxon>
        <taxon>Pezizomycotina</taxon>
        <taxon>Eurotiomycetes</taxon>
        <taxon>Eurotiomycetidae</taxon>
        <taxon>Eurotiales</taxon>
        <taxon>Aspergillaceae</taxon>
        <taxon>Aspergillus</taxon>
        <taxon>Aspergillus subgen. Circumdati</taxon>
    </lineage>
</organism>
<comment type="function">
    <text evidence="1">Accessory subunit of the mitochondrial membrane respiratory chain NADH dehydrogenase (Complex I), that is believed not to be involved in catalysis. Complex I functions in the transfer of electrons from NADH to the respiratory chain. The immediate electron acceptor for the enzyme is believed to be ubiquinone.</text>
</comment>
<evidence type="ECO:0000256" key="3">
    <source>
        <dbReference type="ARBA" id="ARBA00009960"/>
    </source>
</evidence>
<evidence type="ECO:0000256" key="1">
    <source>
        <dbReference type="ARBA" id="ARBA00003195"/>
    </source>
</evidence>
<dbReference type="GO" id="GO:0005743">
    <property type="term" value="C:mitochondrial inner membrane"/>
    <property type="evidence" value="ECO:0007669"/>
    <property type="project" value="UniProtKB-SubCell"/>
</dbReference>
<keyword evidence="5" id="KW-0813">Transport</keyword>
<dbReference type="EMBL" id="SPNV01000030">
    <property type="protein sequence ID" value="KAF5864662.1"/>
    <property type="molecule type" value="Genomic_DNA"/>
</dbReference>
<comment type="similarity">
    <text evidence="3">Belongs to the complex I NDUFA1 subunit family.</text>
</comment>
<dbReference type="InterPro" id="IPR017384">
    <property type="entry name" value="NADH_Ub_cplx-1_asu_su-1"/>
</dbReference>
<evidence type="ECO:0000256" key="12">
    <source>
        <dbReference type="ARBA" id="ARBA00023136"/>
    </source>
</evidence>
<evidence type="ECO:0000313" key="14">
    <source>
        <dbReference type="EMBL" id="KAF5864662.1"/>
    </source>
</evidence>
<accession>A0A8H6E9N2</accession>
<sequence>METIPHRPGGQKPQVEKNQTRISAADTLSEGLSSIQSTQLRPLAPSPAHLDIGGFPRPQETTTIPLGLFGVSILIPLGVFQLSNSPLLQSHSMGVPFEALIPYGIIVGMFGVTGVGLTAVKWLSNDGKKARWNRDLWDRYVTYPAIGD</sequence>
<evidence type="ECO:0000256" key="2">
    <source>
        <dbReference type="ARBA" id="ARBA00004298"/>
    </source>
</evidence>
<dbReference type="PANTHER" id="PTHR17098:SF2">
    <property type="entry name" value="NADH DEHYDROGENASE [UBIQUINONE] 1 ALPHA SUBCOMPLEX SUBUNIT 1"/>
    <property type="match status" value="1"/>
</dbReference>
<keyword evidence="15" id="KW-1185">Reference proteome</keyword>
<dbReference type="PANTHER" id="PTHR17098">
    <property type="entry name" value="NADH-UBIQUINONE OXIDOREDUCTASE MWFE SUBUNIT"/>
    <property type="match status" value="1"/>
</dbReference>
<evidence type="ECO:0000256" key="11">
    <source>
        <dbReference type="ARBA" id="ARBA00023128"/>
    </source>
</evidence>
<evidence type="ECO:0000256" key="4">
    <source>
        <dbReference type="ARBA" id="ARBA00016392"/>
    </source>
</evidence>
<evidence type="ECO:0000256" key="5">
    <source>
        <dbReference type="ARBA" id="ARBA00022448"/>
    </source>
</evidence>
<name>A0A8H6E9N2_PETAA</name>